<evidence type="ECO:0000313" key="1">
    <source>
        <dbReference type="EMBL" id="KAF2573174.1"/>
    </source>
</evidence>
<comment type="caution">
    <text evidence="1">The sequence shown here is derived from an EMBL/GenBank/DDBJ whole genome shotgun (WGS) entry which is preliminary data.</text>
</comment>
<organism evidence="1">
    <name type="scientific">Brassica cretica</name>
    <name type="common">Mustard</name>
    <dbReference type="NCBI Taxonomy" id="69181"/>
    <lineage>
        <taxon>Eukaryota</taxon>
        <taxon>Viridiplantae</taxon>
        <taxon>Streptophyta</taxon>
        <taxon>Embryophyta</taxon>
        <taxon>Tracheophyta</taxon>
        <taxon>Spermatophyta</taxon>
        <taxon>Magnoliopsida</taxon>
        <taxon>eudicotyledons</taxon>
        <taxon>Gunneridae</taxon>
        <taxon>Pentapetalae</taxon>
        <taxon>rosids</taxon>
        <taxon>malvids</taxon>
        <taxon>Brassicales</taxon>
        <taxon>Brassicaceae</taxon>
        <taxon>Brassiceae</taxon>
        <taxon>Brassica</taxon>
    </lineage>
</organism>
<gene>
    <name evidence="1" type="ORF">F2Q70_00005360</name>
</gene>
<dbReference type="EMBL" id="QGKY02001015">
    <property type="protein sequence ID" value="KAF2573174.1"/>
    <property type="molecule type" value="Genomic_DNA"/>
</dbReference>
<reference evidence="1" key="1">
    <citation type="submission" date="2019-12" db="EMBL/GenBank/DDBJ databases">
        <title>Genome sequencing and annotation of Brassica cretica.</title>
        <authorList>
            <person name="Studholme D.J."/>
            <person name="Sarris P.F."/>
        </authorList>
    </citation>
    <scope>NUCLEOTIDE SEQUENCE</scope>
    <source>
        <strain evidence="1">PFS-102/07</strain>
        <tissue evidence="1">Leaf</tissue>
    </source>
</reference>
<dbReference type="AlphaFoldDB" id="A0A8S9ITW2"/>
<proteinExistence type="predicted"/>
<protein>
    <submittedName>
        <fullName evidence="1">Uncharacterized protein</fullName>
    </submittedName>
</protein>
<sequence>MEQHRPINIPVVLKGLNYLLWSGLTKTSLGERGLWENFTSSGASRQTTQGEDGKEIVVIDEGKWGQEDLMKLACCMYLLLCADLD</sequence>
<name>A0A8S9ITW2_BRACR</name>
<accession>A0A8S9ITW2</accession>